<feature type="transmembrane region" description="Helical" evidence="1">
    <location>
        <begin position="115"/>
        <end position="137"/>
    </location>
</feature>
<dbReference type="Gene3D" id="1.20.210.10">
    <property type="entry name" value="Cytochrome c oxidase-like, subunit I domain"/>
    <property type="match status" value="1"/>
</dbReference>
<organism evidence="2 3">
    <name type="scientific">Flavisolibacter ginsenosidimutans</name>
    <dbReference type="NCBI Taxonomy" id="661481"/>
    <lineage>
        <taxon>Bacteria</taxon>
        <taxon>Pseudomonadati</taxon>
        <taxon>Bacteroidota</taxon>
        <taxon>Chitinophagia</taxon>
        <taxon>Chitinophagales</taxon>
        <taxon>Chitinophagaceae</taxon>
        <taxon>Flavisolibacter</taxon>
    </lineage>
</organism>
<dbReference type="AlphaFoldDB" id="A0A5B8UE11"/>
<feature type="transmembrane region" description="Helical" evidence="1">
    <location>
        <begin position="399"/>
        <end position="418"/>
    </location>
</feature>
<dbReference type="InterPro" id="IPR036927">
    <property type="entry name" value="Cyt_c_oxase-like_su1_sf"/>
</dbReference>
<dbReference type="EMBL" id="CP042433">
    <property type="protein sequence ID" value="QEC54585.1"/>
    <property type="molecule type" value="Genomic_DNA"/>
</dbReference>
<evidence type="ECO:0000256" key="1">
    <source>
        <dbReference type="SAM" id="Phobius"/>
    </source>
</evidence>
<keyword evidence="3" id="KW-1185">Reference proteome</keyword>
<feature type="transmembrane region" description="Helical" evidence="1">
    <location>
        <begin position="319"/>
        <end position="340"/>
    </location>
</feature>
<dbReference type="SUPFAM" id="SSF81442">
    <property type="entry name" value="Cytochrome c oxidase subunit I-like"/>
    <property type="match status" value="1"/>
</dbReference>
<keyword evidence="1" id="KW-0472">Membrane</keyword>
<sequence length="428" mass="47514">MVVNTNNNLVQNTTHKVVIPFYVYAGLSFLTATVLLFLSDNAFTQHYFQPRTLAITHTMALGWGTMIILGASHQLVPVLIEAKLFSNALAYASFVLAAIGIPLLIYSFFQFQFNGIAQAGAVLINAAVVCFVLNLAASILKSKNKNVHAVFVFTASVWLLATTVMGFLLVFNFTKNILPKDSVRYLSLHAHIGLVGWFLLLVMGVGSRLIPMFLISKYDDAKTLWLIYFLVNGALISFIVLFFSAVDSFFYTVPLTAVLLALLLFANYCREAYKQRIRKQVDKQVKISLLSVAMMLLPLIFLAALIALLLFSFANTKLVLAYGFSVFFGWLTAIILGMTFKTLPFIVWNKVYHNRAGLGKTPNPKDLFSESLFQKMGLAYLAGFGLFTAGILLGNTIVLQIASVLLFITAALYNVNILKMLRHKPLIK</sequence>
<keyword evidence="1" id="KW-1133">Transmembrane helix</keyword>
<feature type="transmembrane region" description="Helical" evidence="1">
    <location>
        <begin position="149"/>
        <end position="171"/>
    </location>
</feature>
<dbReference type="OrthoDB" id="5245199at2"/>
<feature type="transmembrane region" description="Helical" evidence="1">
    <location>
        <begin position="377"/>
        <end position="393"/>
    </location>
</feature>
<dbReference type="Proteomes" id="UP000321204">
    <property type="component" value="Chromosome"/>
</dbReference>
<feature type="transmembrane region" description="Helical" evidence="1">
    <location>
        <begin position="223"/>
        <end position="243"/>
    </location>
</feature>
<feature type="transmembrane region" description="Helical" evidence="1">
    <location>
        <begin position="289"/>
        <end position="313"/>
    </location>
</feature>
<feature type="transmembrane region" description="Helical" evidence="1">
    <location>
        <begin position="249"/>
        <end position="268"/>
    </location>
</feature>
<protein>
    <submittedName>
        <fullName evidence="2">Cytochrome C oxidase subunit I</fullName>
    </submittedName>
</protein>
<reference evidence="2 3" key="1">
    <citation type="journal article" date="2015" name="Int. J. Syst. Evol. Microbiol.">
        <title>Flavisolibacter ginsenosidimutans sp. nov., with ginsenoside-converting activity isolated from soil used for cultivating ginseng.</title>
        <authorList>
            <person name="Zhao Y."/>
            <person name="Liu Q."/>
            <person name="Kang M.S."/>
            <person name="Jin F."/>
            <person name="Yu H."/>
            <person name="Im W.T."/>
        </authorList>
    </citation>
    <scope>NUCLEOTIDE SEQUENCE [LARGE SCALE GENOMIC DNA]</scope>
    <source>
        <strain evidence="2 3">Gsoil 636</strain>
    </source>
</reference>
<name>A0A5B8UE11_9BACT</name>
<feature type="transmembrane region" description="Helical" evidence="1">
    <location>
        <begin position="58"/>
        <end position="76"/>
    </location>
</feature>
<dbReference type="KEGG" id="fgg:FSB75_01280"/>
<dbReference type="RefSeq" id="WP_146781651.1">
    <property type="nucleotide sequence ID" value="NZ_BAABIO010000006.1"/>
</dbReference>
<accession>A0A5B8UE11</accession>
<feature type="transmembrane region" description="Helical" evidence="1">
    <location>
        <begin position="21"/>
        <end position="38"/>
    </location>
</feature>
<proteinExistence type="predicted"/>
<keyword evidence="1" id="KW-0812">Transmembrane</keyword>
<gene>
    <name evidence="2" type="ORF">FSB75_01280</name>
</gene>
<feature type="transmembrane region" description="Helical" evidence="1">
    <location>
        <begin position="88"/>
        <end position="109"/>
    </location>
</feature>
<evidence type="ECO:0000313" key="2">
    <source>
        <dbReference type="EMBL" id="QEC54585.1"/>
    </source>
</evidence>
<evidence type="ECO:0000313" key="3">
    <source>
        <dbReference type="Proteomes" id="UP000321204"/>
    </source>
</evidence>
<feature type="transmembrane region" description="Helical" evidence="1">
    <location>
        <begin position="191"/>
        <end position="211"/>
    </location>
</feature>